<dbReference type="Proteomes" id="UP000315349">
    <property type="component" value="Chromosome"/>
</dbReference>
<gene>
    <name evidence="1" type="ORF">Spb1_17440</name>
</gene>
<evidence type="ECO:0000313" key="2">
    <source>
        <dbReference type="Proteomes" id="UP000315349"/>
    </source>
</evidence>
<dbReference type="AlphaFoldDB" id="A0A518GMN6"/>
<evidence type="ECO:0000313" key="1">
    <source>
        <dbReference type="EMBL" id="QDV29826.1"/>
    </source>
</evidence>
<dbReference type="KEGG" id="peh:Spb1_17440"/>
<dbReference type="EMBL" id="CP036299">
    <property type="protein sequence ID" value="QDV29826.1"/>
    <property type="molecule type" value="Genomic_DNA"/>
</dbReference>
<proteinExistence type="predicted"/>
<protein>
    <submittedName>
        <fullName evidence="1">Uncharacterized protein</fullName>
    </submittedName>
</protein>
<organism evidence="1 2">
    <name type="scientific">Planctopirus ephydatiae</name>
    <dbReference type="NCBI Taxonomy" id="2528019"/>
    <lineage>
        <taxon>Bacteria</taxon>
        <taxon>Pseudomonadati</taxon>
        <taxon>Planctomycetota</taxon>
        <taxon>Planctomycetia</taxon>
        <taxon>Planctomycetales</taxon>
        <taxon>Planctomycetaceae</taxon>
        <taxon>Planctopirus</taxon>
    </lineage>
</organism>
<reference evidence="1 2" key="1">
    <citation type="submission" date="2019-02" db="EMBL/GenBank/DDBJ databases">
        <title>Deep-cultivation of Planctomycetes and their phenomic and genomic characterization uncovers novel biology.</title>
        <authorList>
            <person name="Wiegand S."/>
            <person name="Jogler M."/>
            <person name="Boedeker C."/>
            <person name="Pinto D."/>
            <person name="Vollmers J."/>
            <person name="Rivas-Marin E."/>
            <person name="Kohn T."/>
            <person name="Peeters S.H."/>
            <person name="Heuer A."/>
            <person name="Rast P."/>
            <person name="Oberbeckmann S."/>
            <person name="Bunk B."/>
            <person name="Jeske O."/>
            <person name="Meyerdierks A."/>
            <person name="Storesund J.E."/>
            <person name="Kallscheuer N."/>
            <person name="Luecker S."/>
            <person name="Lage O.M."/>
            <person name="Pohl T."/>
            <person name="Merkel B.J."/>
            <person name="Hornburger P."/>
            <person name="Mueller R.-W."/>
            <person name="Bruemmer F."/>
            <person name="Labrenz M."/>
            <person name="Spormann A.M."/>
            <person name="Op den Camp H."/>
            <person name="Overmann J."/>
            <person name="Amann R."/>
            <person name="Jetten M.S.M."/>
            <person name="Mascher T."/>
            <person name="Medema M.H."/>
            <person name="Devos D.P."/>
            <person name="Kaster A.-K."/>
            <person name="Ovreas L."/>
            <person name="Rohde M."/>
            <person name="Galperin M.Y."/>
            <person name="Jogler C."/>
        </authorList>
    </citation>
    <scope>NUCLEOTIDE SEQUENCE [LARGE SCALE GENOMIC DNA]</scope>
    <source>
        <strain evidence="1 2">Spb1</strain>
    </source>
</reference>
<accession>A0A518GMN6</accession>
<name>A0A518GMN6_9PLAN</name>
<sequence>MLRATHLPIPQWNITRPIKRAGSVSDGQSAFIYIGHVPACQGSFDAGYITLLRHAPTSTLRHNLMREGDHWVSKRFGSITAGLQEEQYQRLNHSPLVQERTVGSPWGFCSSADVPDVWCREAMDLRFDLIFCRVGERHGVVG</sequence>
<keyword evidence="2" id="KW-1185">Reference proteome</keyword>